<evidence type="ECO:0000313" key="2">
    <source>
        <dbReference type="Proteomes" id="UP001140074"/>
    </source>
</evidence>
<protein>
    <submittedName>
        <fullName evidence="1">Uncharacterized protein</fullName>
    </submittedName>
</protein>
<dbReference type="AlphaFoldDB" id="A0A9W8M1S0"/>
<comment type="caution">
    <text evidence="1">The sequence shown here is derived from an EMBL/GenBank/DDBJ whole genome shotgun (WGS) entry which is preliminary data.</text>
</comment>
<name>A0A9W8M1S0_9FUNG</name>
<keyword evidence="2" id="KW-1185">Reference proteome</keyword>
<accession>A0A9W8M1S0</accession>
<sequence>MLREHSVFTPQSHPILRRVIVEFDDSSVPGGLVLNAEALQFVLGIGTQASVRVTNIPVTGADLISVMTSLHNYASIQVLSLRSTTLDIWEAIALIMLLPFLSDLSTMPPIFRTMSNGIALDDLPAYVVSTFAPMEHIRLNYAPMGRRFRCWHLDVSHVNNYEELATCGLLLARQCPNFDYAALDKQHRELFREAMQKKIDEPGFGQDAPRLEYLSRQQ</sequence>
<evidence type="ECO:0000313" key="1">
    <source>
        <dbReference type="EMBL" id="KAJ2858980.1"/>
    </source>
</evidence>
<gene>
    <name evidence="1" type="ORF">GGH94_006347</name>
</gene>
<organism evidence="1 2">
    <name type="scientific">Coemansia aciculifera</name>
    <dbReference type="NCBI Taxonomy" id="417176"/>
    <lineage>
        <taxon>Eukaryota</taxon>
        <taxon>Fungi</taxon>
        <taxon>Fungi incertae sedis</taxon>
        <taxon>Zoopagomycota</taxon>
        <taxon>Kickxellomycotina</taxon>
        <taxon>Kickxellomycetes</taxon>
        <taxon>Kickxellales</taxon>
        <taxon>Kickxellaceae</taxon>
        <taxon>Coemansia</taxon>
    </lineage>
</organism>
<dbReference type="Proteomes" id="UP001140074">
    <property type="component" value="Unassembled WGS sequence"/>
</dbReference>
<reference evidence="1" key="1">
    <citation type="submission" date="2022-07" db="EMBL/GenBank/DDBJ databases">
        <title>Phylogenomic reconstructions and comparative analyses of Kickxellomycotina fungi.</title>
        <authorList>
            <person name="Reynolds N.K."/>
            <person name="Stajich J.E."/>
            <person name="Barry K."/>
            <person name="Grigoriev I.V."/>
            <person name="Crous P."/>
            <person name="Smith M.E."/>
        </authorList>
    </citation>
    <scope>NUCLEOTIDE SEQUENCE</scope>
    <source>
        <strain evidence="1">RSA 476</strain>
    </source>
</reference>
<dbReference type="EMBL" id="JANBUY010000446">
    <property type="protein sequence ID" value="KAJ2858980.1"/>
    <property type="molecule type" value="Genomic_DNA"/>
</dbReference>
<proteinExistence type="predicted"/>